<keyword evidence="1" id="KW-0472">Membrane</keyword>
<feature type="transmembrane region" description="Helical" evidence="1">
    <location>
        <begin position="70"/>
        <end position="88"/>
    </location>
</feature>
<organism evidence="2 3">
    <name type="scientific">Chitinophaga caseinilytica</name>
    <dbReference type="NCBI Taxonomy" id="2267521"/>
    <lineage>
        <taxon>Bacteria</taxon>
        <taxon>Pseudomonadati</taxon>
        <taxon>Bacteroidota</taxon>
        <taxon>Chitinophagia</taxon>
        <taxon>Chitinophagales</taxon>
        <taxon>Chitinophagaceae</taxon>
        <taxon>Chitinophaga</taxon>
    </lineage>
</organism>
<proteinExistence type="predicted"/>
<dbReference type="EMBL" id="CP150096">
    <property type="protein sequence ID" value="WZN45798.1"/>
    <property type="molecule type" value="Genomic_DNA"/>
</dbReference>
<feature type="transmembrane region" description="Helical" evidence="1">
    <location>
        <begin position="180"/>
        <end position="201"/>
    </location>
</feature>
<reference evidence="2 3" key="1">
    <citation type="submission" date="2024-03" db="EMBL/GenBank/DDBJ databases">
        <title>Chitinophaga caseinilytica sp. nov., a casein hydrolysing bacterium isolated from forest soil.</title>
        <authorList>
            <person name="Lee D.S."/>
            <person name="Han D.M."/>
            <person name="Baek J.H."/>
            <person name="Choi D.G."/>
            <person name="Jeon J.H."/>
            <person name="Jeon C.O."/>
        </authorList>
    </citation>
    <scope>NUCLEOTIDE SEQUENCE [LARGE SCALE GENOMIC DNA]</scope>
    <source>
        <strain evidence="2 3">KACC 19118</strain>
    </source>
</reference>
<keyword evidence="3" id="KW-1185">Reference proteome</keyword>
<dbReference type="RefSeq" id="WP_341840544.1">
    <property type="nucleotide sequence ID" value="NZ_CP149792.1"/>
</dbReference>
<feature type="transmembrane region" description="Helical" evidence="1">
    <location>
        <begin position="143"/>
        <end position="160"/>
    </location>
</feature>
<evidence type="ECO:0000256" key="1">
    <source>
        <dbReference type="SAM" id="Phobius"/>
    </source>
</evidence>
<gene>
    <name evidence="2" type="ORF">WJU22_23140</name>
</gene>
<evidence type="ECO:0000313" key="2">
    <source>
        <dbReference type="EMBL" id="WZN45798.1"/>
    </source>
</evidence>
<keyword evidence="1" id="KW-0812">Transmembrane</keyword>
<evidence type="ECO:0000313" key="3">
    <source>
        <dbReference type="Proteomes" id="UP001449657"/>
    </source>
</evidence>
<protein>
    <recommendedName>
        <fullName evidence="4">Histidine kinase</fullName>
    </recommendedName>
</protein>
<dbReference type="Proteomes" id="UP001449657">
    <property type="component" value="Chromosome"/>
</dbReference>
<name>A0ABZ2Z2G8_9BACT</name>
<evidence type="ECO:0008006" key="4">
    <source>
        <dbReference type="Google" id="ProtNLM"/>
    </source>
</evidence>
<sequence>MSANKSSKPTLYTAIYNAVCGMVTGKLIRKSACAWEHARISMVFDYIFFYTLMLLPITAALVFLQDIPNLIITTSFLLAFLFCGWLMYSGAPYTMVGIMAALSTLLIPMACSFMNDMDLSPIYAIPWLMACMLGYFILPLRASLSIMAVLFAYLGVVAWMKLENFRVGFPPTYSALDRYIATPFLMLGYLLIILRVWGVYFRNIFRLEREQTLQKQQEFSALVNQNLIKQFLLVKGLSRSGKIDFMEGNTDLIDARFSEIEKQCESAIQYLDQQPEA</sequence>
<accession>A0ABZ2Z2G8</accession>
<keyword evidence="1" id="KW-1133">Transmembrane helix</keyword>
<feature type="transmembrane region" description="Helical" evidence="1">
    <location>
        <begin position="46"/>
        <end position="64"/>
    </location>
</feature>
<feature type="transmembrane region" description="Helical" evidence="1">
    <location>
        <begin position="121"/>
        <end position="138"/>
    </location>
</feature>